<evidence type="ECO:0000256" key="2">
    <source>
        <dbReference type="ARBA" id="ARBA00009864"/>
    </source>
</evidence>
<evidence type="ECO:0000256" key="5">
    <source>
        <dbReference type="ARBA" id="ARBA00023274"/>
    </source>
</evidence>
<evidence type="ECO:0000313" key="10">
    <source>
        <dbReference type="Proteomes" id="UP001149813"/>
    </source>
</evidence>
<dbReference type="InterPro" id="IPR016939">
    <property type="entry name" value="Ribosomal_mS23_fun"/>
</dbReference>
<dbReference type="AlphaFoldDB" id="A0A9W8CTC9"/>
<reference evidence="9" key="1">
    <citation type="submission" date="2022-07" db="EMBL/GenBank/DDBJ databases">
        <title>Phylogenomic reconstructions and comparative analyses of Kickxellomycotina fungi.</title>
        <authorList>
            <person name="Reynolds N.K."/>
            <person name="Stajich J.E."/>
            <person name="Barry K."/>
            <person name="Grigoriev I.V."/>
            <person name="Crous P."/>
            <person name="Smith M.E."/>
        </authorList>
    </citation>
    <scope>NUCLEOTIDE SEQUENCE</scope>
    <source>
        <strain evidence="9">NBRC 32514</strain>
    </source>
</reference>
<proteinExistence type="inferred from homology"/>
<feature type="region of interest" description="Disordered" evidence="8">
    <location>
        <begin position="137"/>
        <end position="157"/>
    </location>
</feature>
<evidence type="ECO:0000256" key="7">
    <source>
        <dbReference type="ARBA" id="ARBA00035421"/>
    </source>
</evidence>
<feature type="compositionally biased region" description="Polar residues" evidence="8">
    <location>
        <begin position="137"/>
        <end position="147"/>
    </location>
</feature>
<dbReference type="EMBL" id="JANBOJ010000084">
    <property type="protein sequence ID" value="KAJ1723043.1"/>
    <property type="molecule type" value="Genomic_DNA"/>
</dbReference>
<comment type="caution">
    <text evidence="9">The sequence shown here is derived from an EMBL/GenBank/DDBJ whole genome shotgun (WGS) entry which is preliminary data.</text>
</comment>
<keyword evidence="4" id="KW-0496">Mitochondrion</keyword>
<evidence type="ECO:0000256" key="6">
    <source>
        <dbReference type="ARBA" id="ARBA00035137"/>
    </source>
</evidence>
<keyword evidence="5" id="KW-0687">Ribonucleoprotein</keyword>
<comment type="subcellular location">
    <subcellularLocation>
        <location evidence="1">Mitochondrion</location>
    </subcellularLocation>
</comment>
<dbReference type="PANTHER" id="PTHR37799:SF1">
    <property type="entry name" value="SMALL RIBOSOMAL SUBUNIT PROTEIN MS23"/>
    <property type="match status" value="1"/>
</dbReference>
<comment type="similarity">
    <text evidence="2">Belongs to the mitochondrion-specific ribosomal protein mS23 family.</text>
</comment>
<evidence type="ECO:0000256" key="3">
    <source>
        <dbReference type="ARBA" id="ARBA00022980"/>
    </source>
</evidence>
<evidence type="ECO:0000256" key="1">
    <source>
        <dbReference type="ARBA" id="ARBA00004173"/>
    </source>
</evidence>
<dbReference type="Pfam" id="PF13741">
    <property type="entry name" value="MRP-S25"/>
    <property type="match status" value="1"/>
</dbReference>
<dbReference type="OrthoDB" id="5542239at2759"/>
<keyword evidence="3" id="KW-0689">Ribosomal protein</keyword>
<dbReference type="Proteomes" id="UP001149813">
    <property type="component" value="Unassembled WGS sequence"/>
</dbReference>
<dbReference type="GO" id="GO:0003735">
    <property type="term" value="F:structural constituent of ribosome"/>
    <property type="evidence" value="ECO:0007669"/>
    <property type="project" value="InterPro"/>
</dbReference>
<evidence type="ECO:0000256" key="8">
    <source>
        <dbReference type="SAM" id="MobiDB-lite"/>
    </source>
</evidence>
<dbReference type="PANTHER" id="PTHR37799">
    <property type="entry name" value="37S RIBOSOMAL PROTEIN S25, MITOCHONDRIAL"/>
    <property type="match status" value="1"/>
</dbReference>
<evidence type="ECO:0000313" key="9">
    <source>
        <dbReference type="EMBL" id="KAJ1723043.1"/>
    </source>
</evidence>
<dbReference type="GO" id="GO:0005763">
    <property type="term" value="C:mitochondrial small ribosomal subunit"/>
    <property type="evidence" value="ECO:0007669"/>
    <property type="project" value="InterPro"/>
</dbReference>
<accession>A0A9W8CTC9</accession>
<evidence type="ECO:0000256" key="4">
    <source>
        <dbReference type="ARBA" id="ARBA00023128"/>
    </source>
</evidence>
<sequence>MYKKPSAARGVRQTYEQLLKANLRPQVPAWLRAMRKVPAADSLVRDPSYFSTAGTLEFEKQRAAADAGPANGERARAEIKRSLPSGCVSTKHSKAQLRTRSTRPPKIEFPEDRLRRVFYKNHPFELARPRILMEVTGQTSSDWSQLASGRKQVTGEE</sequence>
<organism evidence="9 10">
    <name type="scientific">Coemansia erecta</name>
    <dbReference type="NCBI Taxonomy" id="147472"/>
    <lineage>
        <taxon>Eukaryota</taxon>
        <taxon>Fungi</taxon>
        <taxon>Fungi incertae sedis</taxon>
        <taxon>Zoopagomycota</taxon>
        <taxon>Kickxellomycotina</taxon>
        <taxon>Kickxellomycetes</taxon>
        <taxon>Kickxellales</taxon>
        <taxon>Kickxellaceae</taxon>
        <taxon>Coemansia</taxon>
    </lineage>
</organism>
<feature type="compositionally biased region" description="Basic residues" evidence="8">
    <location>
        <begin position="91"/>
        <end position="103"/>
    </location>
</feature>
<protein>
    <recommendedName>
        <fullName evidence="6">Small ribosomal subunit protein mS23</fullName>
    </recommendedName>
    <alternativeName>
        <fullName evidence="7">37S ribosomal protein S25, mitochondrial</fullName>
    </alternativeName>
</protein>
<gene>
    <name evidence="9" type="primary">RSM25</name>
    <name evidence="9" type="ORF">LPJ53_002616</name>
</gene>
<keyword evidence="10" id="KW-1185">Reference proteome</keyword>
<name>A0A9W8CTC9_9FUNG</name>
<feature type="region of interest" description="Disordered" evidence="8">
    <location>
        <begin position="85"/>
        <end position="106"/>
    </location>
</feature>